<evidence type="ECO:0000256" key="5">
    <source>
        <dbReference type="SAM" id="MobiDB-lite"/>
    </source>
</evidence>
<dbReference type="EC" id="5.2.1.8" evidence="2"/>
<dbReference type="InterPro" id="IPR002130">
    <property type="entry name" value="Cyclophilin-type_PPIase_dom"/>
</dbReference>
<dbReference type="InterPro" id="IPR029000">
    <property type="entry name" value="Cyclophilin-like_dom_sf"/>
</dbReference>
<feature type="compositionally biased region" description="Basic residues" evidence="5">
    <location>
        <begin position="280"/>
        <end position="293"/>
    </location>
</feature>
<reference evidence="7 8" key="1">
    <citation type="submission" date="2015-12" db="EMBL/GenBank/DDBJ databases">
        <title>Draft genome sequence of Moniliophthora roreri, the causal agent of frosty pod rot of cacao.</title>
        <authorList>
            <person name="Aime M.C."/>
            <person name="Diaz-Valderrama J.R."/>
            <person name="Kijpornyongpan T."/>
            <person name="Phillips-Mora W."/>
        </authorList>
    </citation>
    <scope>NUCLEOTIDE SEQUENCE [LARGE SCALE GENOMIC DNA]</scope>
    <source>
        <strain evidence="7 8">MCA 2952</strain>
    </source>
</reference>
<evidence type="ECO:0000256" key="4">
    <source>
        <dbReference type="ARBA" id="ARBA00023235"/>
    </source>
</evidence>
<dbReference type="PANTHER" id="PTHR11071:SF561">
    <property type="entry name" value="PEPTIDYL-PROLYL CIS-TRANS ISOMERASE D-RELATED"/>
    <property type="match status" value="1"/>
</dbReference>
<name>A0A0W0FKD0_MONRR</name>
<evidence type="ECO:0000313" key="7">
    <source>
        <dbReference type="EMBL" id="KTB36765.1"/>
    </source>
</evidence>
<evidence type="ECO:0000313" key="8">
    <source>
        <dbReference type="Proteomes" id="UP000054988"/>
    </source>
</evidence>
<dbReference type="Gene3D" id="2.40.100.10">
    <property type="entry name" value="Cyclophilin-like"/>
    <property type="match status" value="2"/>
</dbReference>
<feature type="compositionally biased region" description="Basic and acidic residues" evidence="5">
    <location>
        <begin position="294"/>
        <end position="344"/>
    </location>
</feature>
<dbReference type="GO" id="GO:0006457">
    <property type="term" value="P:protein folding"/>
    <property type="evidence" value="ECO:0007669"/>
    <property type="project" value="TreeGrafter"/>
</dbReference>
<keyword evidence="3" id="KW-0697">Rotamase</keyword>
<comment type="catalytic activity">
    <reaction evidence="1">
        <text>[protein]-peptidylproline (omega=180) = [protein]-peptidylproline (omega=0)</text>
        <dbReference type="Rhea" id="RHEA:16237"/>
        <dbReference type="Rhea" id="RHEA-COMP:10747"/>
        <dbReference type="Rhea" id="RHEA-COMP:10748"/>
        <dbReference type="ChEBI" id="CHEBI:83833"/>
        <dbReference type="ChEBI" id="CHEBI:83834"/>
        <dbReference type="EC" id="5.2.1.8"/>
    </reaction>
</comment>
<gene>
    <name evidence="7" type="ORF">WG66_10624</name>
</gene>
<sequence length="371" mass="42025">MVRPRVFFDVTAGTEQLGRIIFELYNETAPKNPRHAKSNFRALCTGEKGQTSGIPLYYKNSIFHRCIKDFMIQGGEQSLHISGFVYSSVPSKCMRRDLDLLVSTQCLSLSAAAHPVDDPFLTTFADFTKQNGTGGESIYGGTFDDEDLSLPIDSEGLLCMANKGPNSNGSQFFITLRACPHLDGKHVVFGRVLRGFEEVVRKIEQVPCDAKDRPSVPIIINNCGELELRKKVQPLPAKPEKRSVSVSGSDSEDNRKRSKRRSRRSRSRSLSADDSDGGEKRRHRKKSKRKHVSDKKERKERSPSPDAVPRKETEEEYDTRLEREEKERMEEARKRHLEKMKTQYESESQSSNGIRYKGGRGLIDLLVILSN</sequence>
<dbReference type="Proteomes" id="UP000054988">
    <property type="component" value="Unassembled WGS sequence"/>
</dbReference>
<dbReference type="EMBL" id="LATX01001882">
    <property type="protein sequence ID" value="KTB36765.1"/>
    <property type="molecule type" value="Genomic_DNA"/>
</dbReference>
<dbReference type="Pfam" id="PF00160">
    <property type="entry name" value="Pro_isomerase"/>
    <property type="match status" value="1"/>
</dbReference>
<evidence type="ECO:0000256" key="3">
    <source>
        <dbReference type="ARBA" id="ARBA00023110"/>
    </source>
</evidence>
<evidence type="ECO:0000259" key="6">
    <source>
        <dbReference type="PROSITE" id="PS50072"/>
    </source>
</evidence>
<dbReference type="SUPFAM" id="SSF50891">
    <property type="entry name" value="Cyclophilin-like"/>
    <property type="match status" value="1"/>
</dbReference>
<dbReference type="PROSITE" id="PS50072">
    <property type="entry name" value="CSA_PPIASE_2"/>
    <property type="match status" value="1"/>
</dbReference>
<feature type="compositionally biased region" description="Basic residues" evidence="5">
    <location>
        <begin position="256"/>
        <end position="267"/>
    </location>
</feature>
<feature type="region of interest" description="Disordered" evidence="5">
    <location>
        <begin position="231"/>
        <end position="357"/>
    </location>
</feature>
<accession>A0A0W0FKD0</accession>
<protein>
    <recommendedName>
        <fullName evidence="2">peptidylprolyl isomerase</fullName>
        <ecNumber evidence="2">5.2.1.8</ecNumber>
    </recommendedName>
</protein>
<dbReference type="GO" id="GO:0003755">
    <property type="term" value="F:peptidyl-prolyl cis-trans isomerase activity"/>
    <property type="evidence" value="ECO:0007669"/>
    <property type="project" value="UniProtKB-KW"/>
</dbReference>
<dbReference type="GO" id="GO:0016018">
    <property type="term" value="F:cyclosporin A binding"/>
    <property type="evidence" value="ECO:0007669"/>
    <property type="project" value="TreeGrafter"/>
</dbReference>
<feature type="domain" description="PPIase cyclophilin-type" evidence="6">
    <location>
        <begin position="7"/>
        <end position="225"/>
    </location>
</feature>
<dbReference type="AlphaFoldDB" id="A0A0W0FKD0"/>
<dbReference type="PANTHER" id="PTHR11071">
    <property type="entry name" value="PEPTIDYL-PROLYL CIS-TRANS ISOMERASE"/>
    <property type="match status" value="1"/>
</dbReference>
<proteinExistence type="predicted"/>
<keyword evidence="4" id="KW-0413">Isomerase</keyword>
<evidence type="ECO:0000256" key="2">
    <source>
        <dbReference type="ARBA" id="ARBA00013194"/>
    </source>
</evidence>
<organism evidence="7 8">
    <name type="scientific">Moniliophthora roreri</name>
    <name type="common">Frosty pod rot fungus</name>
    <name type="synonym">Monilia roreri</name>
    <dbReference type="NCBI Taxonomy" id="221103"/>
    <lineage>
        <taxon>Eukaryota</taxon>
        <taxon>Fungi</taxon>
        <taxon>Dikarya</taxon>
        <taxon>Basidiomycota</taxon>
        <taxon>Agaricomycotina</taxon>
        <taxon>Agaricomycetes</taxon>
        <taxon>Agaricomycetidae</taxon>
        <taxon>Agaricales</taxon>
        <taxon>Marasmiineae</taxon>
        <taxon>Marasmiaceae</taxon>
        <taxon>Moniliophthora</taxon>
    </lineage>
</organism>
<dbReference type="GO" id="GO:0005737">
    <property type="term" value="C:cytoplasm"/>
    <property type="evidence" value="ECO:0007669"/>
    <property type="project" value="TreeGrafter"/>
</dbReference>
<comment type="caution">
    <text evidence="7">The sequence shown here is derived from an EMBL/GenBank/DDBJ whole genome shotgun (WGS) entry which is preliminary data.</text>
</comment>
<evidence type="ECO:0000256" key="1">
    <source>
        <dbReference type="ARBA" id="ARBA00000971"/>
    </source>
</evidence>